<keyword evidence="2" id="KW-1185">Reference proteome</keyword>
<evidence type="ECO:0000313" key="2">
    <source>
        <dbReference type="Proteomes" id="UP000249016"/>
    </source>
</evidence>
<comment type="caution">
    <text evidence="1">The sequence shown here is derived from an EMBL/GenBank/DDBJ whole genome shotgun (WGS) entry which is preliminary data.</text>
</comment>
<organism evidence="1 2">
    <name type="scientific">Spirosoma telluris</name>
    <dbReference type="NCBI Taxonomy" id="2183553"/>
    <lineage>
        <taxon>Bacteria</taxon>
        <taxon>Pseudomonadati</taxon>
        <taxon>Bacteroidota</taxon>
        <taxon>Cytophagia</taxon>
        <taxon>Cytophagales</taxon>
        <taxon>Cytophagaceae</taxon>
        <taxon>Spirosoma</taxon>
    </lineage>
</organism>
<dbReference type="RefSeq" id="WP_111340828.1">
    <property type="nucleotide sequence ID" value="NZ_QLII01000001.1"/>
</dbReference>
<gene>
    <name evidence="1" type="ORF">HMF3257_05580</name>
</gene>
<proteinExistence type="predicted"/>
<protein>
    <submittedName>
        <fullName evidence="1">Uncharacterized protein</fullName>
    </submittedName>
</protein>
<reference evidence="1 2" key="1">
    <citation type="submission" date="2018-06" db="EMBL/GenBank/DDBJ databases">
        <title>Spirosoma sp. HMF3257 Genome sequencing and assembly.</title>
        <authorList>
            <person name="Kang H."/>
            <person name="Cha I."/>
            <person name="Kim H."/>
            <person name="Kang J."/>
            <person name="Joh K."/>
        </authorList>
    </citation>
    <scope>NUCLEOTIDE SEQUENCE [LARGE SCALE GENOMIC DNA]</scope>
    <source>
        <strain evidence="1 2">HMF3257</strain>
    </source>
</reference>
<accession>A0A327NJ53</accession>
<name>A0A327NJ53_9BACT</name>
<sequence length="70" mass="7907">MNQQEFERITAAARKLGLYGVRTELVADQMFVTFPDGIVMSYQMTKLLEIVKGYAMSIQPKGAALFCTVW</sequence>
<dbReference type="Proteomes" id="UP000249016">
    <property type="component" value="Unassembled WGS sequence"/>
</dbReference>
<dbReference type="EMBL" id="QLII01000001">
    <property type="protein sequence ID" value="RAI73954.1"/>
    <property type="molecule type" value="Genomic_DNA"/>
</dbReference>
<dbReference type="AlphaFoldDB" id="A0A327NJ53"/>
<evidence type="ECO:0000313" key="1">
    <source>
        <dbReference type="EMBL" id="RAI73954.1"/>
    </source>
</evidence>